<evidence type="ECO:0000313" key="9">
    <source>
        <dbReference type="Proteomes" id="UP000028702"/>
    </source>
</evidence>
<name>A0A081B9P0_9HYPH</name>
<dbReference type="EMBL" id="BBIO01000005">
    <property type="protein sequence ID" value="GAK44758.1"/>
    <property type="molecule type" value="Genomic_DNA"/>
</dbReference>
<dbReference type="RefSeq" id="WP_045444598.1">
    <property type="nucleotide sequence ID" value="NZ_BBIO01000005.1"/>
</dbReference>
<dbReference type="Gene3D" id="2.40.50.100">
    <property type="match status" value="1"/>
</dbReference>
<dbReference type="Proteomes" id="UP000028702">
    <property type="component" value="Unassembled WGS sequence"/>
</dbReference>
<dbReference type="Pfam" id="PF25917">
    <property type="entry name" value="BSH_RND"/>
    <property type="match status" value="1"/>
</dbReference>
<keyword evidence="9" id="KW-1185">Reference proteome</keyword>
<dbReference type="GO" id="GO:1990281">
    <property type="term" value="C:efflux pump complex"/>
    <property type="evidence" value="ECO:0007669"/>
    <property type="project" value="TreeGrafter"/>
</dbReference>
<comment type="subcellular location">
    <subcellularLocation>
        <location evidence="1">Cell envelope</location>
    </subcellularLocation>
</comment>
<dbReference type="Gene3D" id="2.40.30.170">
    <property type="match status" value="1"/>
</dbReference>
<evidence type="ECO:0000256" key="4">
    <source>
        <dbReference type="SAM" id="Coils"/>
    </source>
</evidence>
<dbReference type="InterPro" id="IPR058625">
    <property type="entry name" value="MdtA-like_BSH"/>
</dbReference>
<dbReference type="Pfam" id="PF25954">
    <property type="entry name" value="Beta-barrel_RND_2"/>
    <property type="match status" value="1"/>
</dbReference>
<dbReference type="InterPro" id="IPR058627">
    <property type="entry name" value="MdtA-like_C"/>
</dbReference>
<dbReference type="SUPFAM" id="SSF111369">
    <property type="entry name" value="HlyD-like secretion proteins"/>
    <property type="match status" value="1"/>
</dbReference>
<dbReference type="PANTHER" id="PTHR30469">
    <property type="entry name" value="MULTIDRUG RESISTANCE PROTEIN MDTA"/>
    <property type="match status" value="1"/>
</dbReference>
<evidence type="ECO:0000256" key="1">
    <source>
        <dbReference type="ARBA" id="ARBA00004196"/>
    </source>
</evidence>
<dbReference type="InterPro" id="IPR058792">
    <property type="entry name" value="Beta-barrel_RND_2"/>
</dbReference>
<gene>
    <name evidence="8" type="ORF">M2A_1257</name>
</gene>
<dbReference type="eggNOG" id="COG0845">
    <property type="taxonomic scope" value="Bacteria"/>
</dbReference>
<dbReference type="AlphaFoldDB" id="A0A081B9P0"/>
<sequence>MASKWGWAAAAGLVILAAAGAYFFFGGSTYQAEKARIGPAVEAVYATGTVEPVRMSRAGPKIAGRIVAMPVRESQMVTKGDLLVVLDDTEARSRVAELEARLDLAKAEQARVVRLFRSGNISASARDQAFTNTQSAQAALNAAEAQLSEHHIRAPMSGQILRFEDDPQVGDLVRAGETLAILGDPSQLWIEADVDEEDIPQVKIGQRALIRSDAFPDRALEGEVRKITPFGDPVRRSYRVHIALPSDTPLLSGMTTEINIIVRETEEAVLVPTSALAGNALFVLEDGKAVKRNVAPGTIGRTEAEIRSGLEAGEIVLLDPAGLEDGMRVDAALPAE</sequence>
<proteinExistence type="inferred from homology"/>
<accession>A0A081B9P0</accession>
<protein>
    <submittedName>
        <fullName evidence="8">RND family efflux transporter MFP subunit</fullName>
    </submittedName>
</protein>
<keyword evidence="4" id="KW-0175">Coiled coil</keyword>
<dbReference type="PANTHER" id="PTHR30469:SF33">
    <property type="entry name" value="SLR1207 PROTEIN"/>
    <property type="match status" value="1"/>
</dbReference>
<evidence type="ECO:0000256" key="2">
    <source>
        <dbReference type="ARBA" id="ARBA00009477"/>
    </source>
</evidence>
<evidence type="ECO:0000259" key="6">
    <source>
        <dbReference type="Pfam" id="PF25954"/>
    </source>
</evidence>
<organism evidence="8 9">
    <name type="scientific">Tepidicaulis marinus</name>
    <dbReference type="NCBI Taxonomy" id="1333998"/>
    <lineage>
        <taxon>Bacteria</taxon>
        <taxon>Pseudomonadati</taxon>
        <taxon>Pseudomonadota</taxon>
        <taxon>Alphaproteobacteria</taxon>
        <taxon>Hyphomicrobiales</taxon>
        <taxon>Parvibaculaceae</taxon>
        <taxon>Tepidicaulis</taxon>
    </lineage>
</organism>
<dbReference type="NCBIfam" id="TIGR01730">
    <property type="entry name" value="RND_mfp"/>
    <property type="match status" value="1"/>
</dbReference>
<feature type="domain" description="Multidrug resistance protein MdtA-like barrel-sandwich hybrid" evidence="5">
    <location>
        <begin position="59"/>
        <end position="181"/>
    </location>
</feature>
<reference evidence="8 9" key="1">
    <citation type="submission" date="2014-07" db="EMBL/GenBank/DDBJ databases">
        <title>Tepidicaulis marinum gen. nov., sp. nov., a novel marine bacterium denitrifying nitrate to nitrous oxide strictly under microaerobic conditions.</title>
        <authorList>
            <person name="Takeuchi M."/>
            <person name="Yamagishi T."/>
            <person name="Kamagata Y."/>
            <person name="Oshima K."/>
            <person name="Hattori M."/>
            <person name="Katayama T."/>
            <person name="Hanada S."/>
            <person name="Tamaki H."/>
            <person name="Marumo K."/>
            <person name="Maeda H."/>
            <person name="Nedachi M."/>
            <person name="Iwasaki W."/>
            <person name="Suwa Y."/>
            <person name="Sakata S."/>
        </authorList>
    </citation>
    <scope>NUCLEOTIDE SEQUENCE [LARGE SCALE GENOMIC DNA]</scope>
    <source>
        <strain evidence="8 9">MA2</strain>
    </source>
</reference>
<evidence type="ECO:0000256" key="3">
    <source>
        <dbReference type="ARBA" id="ARBA00022448"/>
    </source>
</evidence>
<dbReference type="GO" id="GO:0015562">
    <property type="term" value="F:efflux transmembrane transporter activity"/>
    <property type="evidence" value="ECO:0007669"/>
    <property type="project" value="TreeGrafter"/>
</dbReference>
<evidence type="ECO:0000313" key="8">
    <source>
        <dbReference type="EMBL" id="GAK44758.1"/>
    </source>
</evidence>
<evidence type="ECO:0000259" key="7">
    <source>
        <dbReference type="Pfam" id="PF25967"/>
    </source>
</evidence>
<comment type="caution">
    <text evidence="8">The sequence shown here is derived from an EMBL/GenBank/DDBJ whole genome shotgun (WGS) entry which is preliminary data.</text>
</comment>
<comment type="similarity">
    <text evidence="2">Belongs to the membrane fusion protein (MFP) (TC 8.A.1) family.</text>
</comment>
<dbReference type="Gene3D" id="2.40.420.20">
    <property type="match status" value="1"/>
</dbReference>
<feature type="domain" description="Multidrug resistance protein MdtA-like C-terminal permuted SH3" evidence="7">
    <location>
        <begin position="268"/>
        <end position="319"/>
    </location>
</feature>
<feature type="domain" description="CusB-like beta-barrel" evidence="6">
    <location>
        <begin position="187"/>
        <end position="260"/>
    </location>
</feature>
<dbReference type="Pfam" id="PF25967">
    <property type="entry name" value="RND-MFP_C"/>
    <property type="match status" value="1"/>
</dbReference>
<dbReference type="STRING" id="1333998.M2A_1257"/>
<keyword evidence="3" id="KW-0813">Transport</keyword>
<dbReference type="InterPro" id="IPR006143">
    <property type="entry name" value="RND_pump_MFP"/>
</dbReference>
<dbReference type="FunFam" id="2.40.30.170:FF:000010">
    <property type="entry name" value="Efflux RND transporter periplasmic adaptor subunit"/>
    <property type="match status" value="1"/>
</dbReference>
<evidence type="ECO:0000259" key="5">
    <source>
        <dbReference type="Pfam" id="PF25917"/>
    </source>
</evidence>
<feature type="coiled-coil region" evidence="4">
    <location>
        <begin position="88"/>
        <end position="115"/>
    </location>
</feature>